<dbReference type="InterPro" id="IPR013783">
    <property type="entry name" value="Ig-like_fold"/>
</dbReference>
<keyword evidence="1" id="KW-0472">Membrane</keyword>
<keyword evidence="4" id="KW-1185">Reference proteome</keyword>
<feature type="transmembrane region" description="Helical" evidence="1">
    <location>
        <begin position="106"/>
        <end position="124"/>
    </location>
</feature>
<dbReference type="InterPro" id="IPR032640">
    <property type="entry name" value="AMPK1_CBM"/>
</dbReference>
<dbReference type="InterPro" id="IPR014756">
    <property type="entry name" value="Ig_E-set"/>
</dbReference>
<protein>
    <submittedName>
        <fullName evidence="3">Glycogen recognition site of AMP-activated protein kinase</fullName>
    </submittedName>
</protein>
<gene>
    <name evidence="3" type="ORF">SAMN05443144_101364</name>
</gene>
<keyword evidence="3" id="KW-0418">Kinase</keyword>
<keyword evidence="1" id="KW-1133">Transmembrane helix</keyword>
<dbReference type="SUPFAM" id="SSF81296">
    <property type="entry name" value="E set domains"/>
    <property type="match status" value="1"/>
</dbReference>
<name>A0A1M4TRF9_9BACT</name>
<sequence length="243" mass="27676">MKNREELFQQYVDGELSPQEEKQALHKIAEDDELRSMLRFEHQLNDTAFVALLQSEADPVPEGFSERVMQEVYGMGESSDSLGVTGRLQAWYRSLWIPKQIQWRPAYALAIAVILLFSLGYPLYMVQDMGNERPFASSESAGLNDSVRQISSGDGGEEVILRFFYIDEEAQSVSVAGDFNDWEPVELTRQEVNGEEVWTGFVSVKRGEHHYMFVKNGEQWVTDPLAPVHRDDGFGNKNAVIYL</sequence>
<keyword evidence="3" id="KW-0808">Transferase</keyword>
<evidence type="ECO:0000256" key="1">
    <source>
        <dbReference type="SAM" id="Phobius"/>
    </source>
</evidence>
<feature type="domain" description="AMP-activated protein kinase glycogen-binding" evidence="2">
    <location>
        <begin position="167"/>
        <end position="241"/>
    </location>
</feature>
<reference evidence="3 4" key="1">
    <citation type="submission" date="2016-11" db="EMBL/GenBank/DDBJ databases">
        <authorList>
            <person name="Jaros S."/>
            <person name="Januszkiewicz K."/>
            <person name="Wedrychowicz H."/>
        </authorList>
    </citation>
    <scope>NUCLEOTIDE SEQUENCE [LARGE SCALE GENOMIC DNA]</scope>
    <source>
        <strain evidence="3 4">DSM 21986</strain>
    </source>
</reference>
<dbReference type="STRING" id="1194090.SAMN05443144_101364"/>
<dbReference type="AlphaFoldDB" id="A0A1M4TRF9"/>
<dbReference type="EMBL" id="FQUS01000001">
    <property type="protein sequence ID" value="SHE46998.1"/>
    <property type="molecule type" value="Genomic_DNA"/>
</dbReference>
<dbReference type="Gene3D" id="2.60.40.10">
    <property type="entry name" value="Immunoglobulins"/>
    <property type="match status" value="1"/>
</dbReference>
<dbReference type="Proteomes" id="UP000184041">
    <property type="component" value="Unassembled WGS sequence"/>
</dbReference>
<organism evidence="3 4">
    <name type="scientific">Fodinibius roseus</name>
    <dbReference type="NCBI Taxonomy" id="1194090"/>
    <lineage>
        <taxon>Bacteria</taxon>
        <taxon>Pseudomonadati</taxon>
        <taxon>Balneolota</taxon>
        <taxon>Balneolia</taxon>
        <taxon>Balneolales</taxon>
        <taxon>Balneolaceae</taxon>
        <taxon>Fodinibius</taxon>
    </lineage>
</organism>
<dbReference type="Pfam" id="PF16561">
    <property type="entry name" value="AMPK1_CBM"/>
    <property type="match status" value="1"/>
</dbReference>
<evidence type="ECO:0000259" key="2">
    <source>
        <dbReference type="Pfam" id="PF16561"/>
    </source>
</evidence>
<keyword evidence="1" id="KW-0812">Transmembrane</keyword>
<dbReference type="RefSeq" id="WP_073059087.1">
    <property type="nucleotide sequence ID" value="NZ_FQUS01000001.1"/>
</dbReference>
<dbReference type="GO" id="GO:0016301">
    <property type="term" value="F:kinase activity"/>
    <property type="evidence" value="ECO:0007669"/>
    <property type="project" value="UniProtKB-KW"/>
</dbReference>
<dbReference type="OrthoDB" id="5451596at2"/>
<proteinExistence type="predicted"/>
<evidence type="ECO:0000313" key="3">
    <source>
        <dbReference type="EMBL" id="SHE46998.1"/>
    </source>
</evidence>
<evidence type="ECO:0000313" key="4">
    <source>
        <dbReference type="Proteomes" id="UP000184041"/>
    </source>
</evidence>
<accession>A0A1M4TRF9</accession>